<accession>A0A4Y2MRB1</accession>
<evidence type="ECO:0000313" key="3">
    <source>
        <dbReference type="Proteomes" id="UP000499080"/>
    </source>
</evidence>
<evidence type="ECO:0000256" key="1">
    <source>
        <dbReference type="SAM" id="MobiDB-lite"/>
    </source>
</evidence>
<evidence type="ECO:0000313" key="2">
    <source>
        <dbReference type="EMBL" id="GBN28844.1"/>
    </source>
</evidence>
<name>A0A4Y2MRB1_ARAVE</name>
<comment type="caution">
    <text evidence="2">The sequence shown here is derived from an EMBL/GenBank/DDBJ whole genome shotgun (WGS) entry which is preliminary data.</text>
</comment>
<keyword evidence="3" id="KW-1185">Reference proteome</keyword>
<feature type="compositionally biased region" description="Low complexity" evidence="1">
    <location>
        <begin position="52"/>
        <end position="62"/>
    </location>
</feature>
<reference evidence="2 3" key="1">
    <citation type="journal article" date="2019" name="Sci. Rep.">
        <title>Orb-weaving spider Araneus ventricosus genome elucidates the spidroin gene catalogue.</title>
        <authorList>
            <person name="Kono N."/>
            <person name="Nakamura H."/>
            <person name="Ohtoshi R."/>
            <person name="Moran D.A.P."/>
            <person name="Shinohara A."/>
            <person name="Yoshida Y."/>
            <person name="Fujiwara M."/>
            <person name="Mori M."/>
            <person name="Tomita M."/>
            <person name="Arakawa K."/>
        </authorList>
    </citation>
    <scope>NUCLEOTIDE SEQUENCE [LARGE SCALE GENOMIC DNA]</scope>
</reference>
<sequence length="94" mass="10337">MGKVWSQSSSCKRTILLAKNSRIMSVFKWEREPVTPLALHTACKKNSRECCESSSGKSGSQSVLLPDHTASKTQELPWCSSKSGANHPPARPYC</sequence>
<dbReference type="AlphaFoldDB" id="A0A4Y2MRB1"/>
<dbReference type="Proteomes" id="UP000499080">
    <property type="component" value="Unassembled WGS sequence"/>
</dbReference>
<dbReference type="EMBL" id="BGPR01007699">
    <property type="protein sequence ID" value="GBN28844.1"/>
    <property type="molecule type" value="Genomic_DNA"/>
</dbReference>
<proteinExistence type="predicted"/>
<organism evidence="2 3">
    <name type="scientific">Araneus ventricosus</name>
    <name type="common">Orbweaver spider</name>
    <name type="synonym">Epeira ventricosa</name>
    <dbReference type="NCBI Taxonomy" id="182803"/>
    <lineage>
        <taxon>Eukaryota</taxon>
        <taxon>Metazoa</taxon>
        <taxon>Ecdysozoa</taxon>
        <taxon>Arthropoda</taxon>
        <taxon>Chelicerata</taxon>
        <taxon>Arachnida</taxon>
        <taxon>Araneae</taxon>
        <taxon>Araneomorphae</taxon>
        <taxon>Entelegynae</taxon>
        <taxon>Araneoidea</taxon>
        <taxon>Araneidae</taxon>
        <taxon>Araneus</taxon>
    </lineage>
</organism>
<protein>
    <submittedName>
        <fullName evidence="2">Uncharacterized protein</fullName>
    </submittedName>
</protein>
<gene>
    <name evidence="2" type="ORF">AVEN_120512_1</name>
</gene>
<feature type="region of interest" description="Disordered" evidence="1">
    <location>
        <begin position="52"/>
        <end position="94"/>
    </location>
</feature>